<evidence type="ECO:0000256" key="1">
    <source>
        <dbReference type="ARBA" id="ARBA00004287"/>
    </source>
</evidence>
<accession>A0ABM1N161</accession>
<evidence type="ECO:0000259" key="6">
    <source>
        <dbReference type="PROSITE" id="PS50195"/>
    </source>
</evidence>
<dbReference type="InterPro" id="IPR001683">
    <property type="entry name" value="PX_dom"/>
</dbReference>
<organism evidence="7 10">
    <name type="scientific">Nicrophorus vespilloides</name>
    <name type="common">Boreal carrion beetle</name>
    <dbReference type="NCBI Taxonomy" id="110193"/>
    <lineage>
        <taxon>Eukaryota</taxon>
        <taxon>Metazoa</taxon>
        <taxon>Ecdysozoa</taxon>
        <taxon>Arthropoda</taxon>
        <taxon>Hexapoda</taxon>
        <taxon>Insecta</taxon>
        <taxon>Pterygota</taxon>
        <taxon>Neoptera</taxon>
        <taxon>Endopterygota</taxon>
        <taxon>Coleoptera</taxon>
        <taxon>Polyphaga</taxon>
        <taxon>Staphyliniformia</taxon>
        <taxon>Silphidae</taxon>
        <taxon>Nicrophorinae</taxon>
        <taxon>Nicrophorus</taxon>
    </lineage>
</organism>
<evidence type="ECO:0000313" key="10">
    <source>
        <dbReference type="RefSeq" id="XP_017780561.1"/>
    </source>
</evidence>
<dbReference type="Proteomes" id="UP000695000">
    <property type="component" value="Unplaced"/>
</dbReference>
<dbReference type="InterPro" id="IPR028662">
    <property type="entry name" value="SNX8/Mvp1"/>
</dbReference>
<reference evidence="8 9" key="1">
    <citation type="submission" date="2025-05" db="UniProtKB">
        <authorList>
            <consortium name="RefSeq"/>
        </authorList>
    </citation>
    <scope>IDENTIFICATION</scope>
    <source>
        <tissue evidence="8 9">Whole Larva</tissue>
    </source>
</reference>
<dbReference type="CDD" id="cd06866">
    <property type="entry name" value="PX_SNX8_Mvp1p_like"/>
    <property type="match status" value="1"/>
</dbReference>
<evidence type="ECO:0000256" key="5">
    <source>
        <dbReference type="ARBA" id="ARBA00023136"/>
    </source>
</evidence>
<dbReference type="InterPro" id="IPR045734">
    <property type="entry name" value="Snx8_BAR_dom"/>
</dbReference>
<dbReference type="GeneID" id="108565422"/>
<gene>
    <name evidence="8 9 10" type="primary">LOC108565422</name>
</gene>
<dbReference type="CDD" id="cd07597">
    <property type="entry name" value="BAR_SNX8"/>
    <property type="match status" value="1"/>
</dbReference>
<dbReference type="PANTHER" id="PTHR46571">
    <property type="entry name" value="SORTING NEXIN-8"/>
    <property type="match status" value="1"/>
</dbReference>
<feature type="domain" description="PX" evidence="6">
    <location>
        <begin position="131"/>
        <end position="239"/>
    </location>
</feature>
<name>A0ABM1N161_NICVS</name>
<dbReference type="InterPro" id="IPR035704">
    <property type="entry name" value="SNX8/Mvp1_PX"/>
</dbReference>
<comment type="subcellular location">
    <subcellularLocation>
        <location evidence="1">Membrane</location>
        <topology evidence="1">Peripheral membrane protein</topology>
        <orientation evidence="1">Cytoplasmic side</orientation>
    </subcellularLocation>
</comment>
<dbReference type="Gene3D" id="3.30.1520.10">
    <property type="entry name" value="Phox-like domain"/>
    <property type="match status" value="1"/>
</dbReference>
<dbReference type="RefSeq" id="XP_017780481.1">
    <property type="nucleotide sequence ID" value="XM_017924992.1"/>
</dbReference>
<dbReference type="Gene3D" id="1.10.238.10">
    <property type="entry name" value="EF-hand"/>
    <property type="match status" value="1"/>
</dbReference>
<dbReference type="Pfam" id="PF00787">
    <property type="entry name" value="PX"/>
    <property type="match status" value="1"/>
</dbReference>
<keyword evidence="4" id="KW-0653">Protein transport</keyword>
<comment type="similarity">
    <text evidence="2">Belongs to the sorting nexin family.</text>
</comment>
<proteinExistence type="inferred from homology"/>
<dbReference type="RefSeq" id="XP_017780394.1">
    <property type="nucleotide sequence ID" value="XM_017924905.1"/>
</dbReference>
<evidence type="ECO:0000313" key="8">
    <source>
        <dbReference type="RefSeq" id="XP_017780394.1"/>
    </source>
</evidence>
<protein>
    <submittedName>
        <fullName evidence="8 9">Sorting nexin-8-like</fullName>
    </submittedName>
</protein>
<keyword evidence="7" id="KW-1185">Reference proteome</keyword>
<sequence length="506" mass="57484">MATELTEGLIPAVYRDIFEVCSHNGSPIHKEVYQVLLNQCKLDAALLKTIWNLAGPPQGEVTRTSLYKTLALVAWTQQGKSPTDKLFQNFNGNEYPLPQLGDLNPVRNLKLQINLKDNPATLGLTYGEIMQLDSICVELVPEKKGLFLKHSEYVITSRRFNSKATRRYNDFVALYELLLARFPYRIVPRLPPKKIVSDSHFLEARRRGLHRWMTLVCRHPTISRDQLVAYFLTDQGPDFQYRIRDIYRRAPDEFMTSDFAANSKHLIPNECTEFAANREQVRTLVQIIGKLKYLADAEVERAQCRAKDAEDLAAQLKALGSINIGNVATGSWTGMQKGFVTISGELLSVSNRSQQHANLEQITVCERLGLLLDMLVAHRDLCERLEKGLAHDHQTALAKMLSLKKRKIQGVIRGTDTESVEQLEAKMLTQENVITNMELRSDFSLYCVHMETQLVYAYLETLSSIFNSNVSLKIRAHSELAEIWKQVMPTVEKFLPVDYGAKNGKS</sequence>
<evidence type="ECO:0000313" key="9">
    <source>
        <dbReference type="RefSeq" id="XP_017780481.1"/>
    </source>
</evidence>
<dbReference type="SUPFAM" id="SSF64268">
    <property type="entry name" value="PX domain"/>
    <property type="match status" value="1"/>
</dbReference>
<dbReference type="PANTHER" id="PTHR46571:SF1">
    <property type="entry name" value="SORTING NEXIN-8"/>
    <property type="match status" value="1"/>
</dbReference>
<evidence type="ECO:0000256" key="2">
    <source>
        <dbReference type="ARBA" id="ARBA00010883"/>
    </source>
</evidence>
<keyword evidence="3" id="KW-0813">Transport</keyword>
<dbReference type="SMART" id="SM00312">
    <property type="entry name" value="PX"/>
    <property type="match status" value="1"/>
</dbReference>
<evidence type="ECO:0000313" key="7">
    <source>
        <dbReference type="Proteomes" id="UP000695000"/>
    </source>
</evidence>
<evidence type="ECO:0000256" key="3">
    <source>
        <dbReference type="ARBA" id="ARBA00022448"/>
    </source>
</evidence>
<evidence type="ECO:0000256" key="4">
    <source>
        <dbReference type="ARBA" id="ARBA00022927"/>
    </source>
</evidence>
<dbReference type="InterPro" id="IPR036871">
    <property type="entry name" value="PX_dom_sf"/>
</dbReference>
<keyword evidence="5" id="KW-0472">Membrane</keyword>
<dbReference type="RefSeq" id="XP_017780561.1">
    <property type="nucleotide sequence ID" value="XM_017925072.1"/>
</dbReference>
<dbReference type="Pfam" id="PF19566">
    <property type="entry name" value="Snx8_BAR_dom"/>
    <property type="match status" value="1"/>
</dbReference>
<dbReference type="PROSITE" id="PS50195">
    <property type="entry name" value="PX"/>
    <property type="match status" value="1"/>
</dbReference>